<organism evidence="6 7">
    <name type="scientific">Cinara cedri</name>
    <dbReference type="NCBI Taxonomy" id="506608"/>
    <lineage>
        <taxon>Eukaryota</taxon>
        <taxon>Metazoa</taxon>
        <taxon>Ecdysozoa</taxon>
        <taxon>Arthropoda</taxon>
        <taxon>Hexapoda</taxon>
        <taxon>Insecta</taxon>
        <taxon>Pterygota</taxon>
        <taxon>Neoptera</taxon>
        <taxon>Paraneoptera</taxon>
        <taxon>Hemiptera</taxon>
        <taxon>Sternorrhyncha</taxon>
        <taxon>Aphidomorpha</taxon>
        <taxon>Aphidoidea</taxon>
        <taxon>Aphididae</taxon>
        <taxon>Lachninae</taxon>
        <taxon>Cinara</taxon>
    </lineage>
</organism>
<feature type="compositionally biased region" description="Acidic residues" evidence="3">
    <location>
        <begin position="192"/>
        <end position="210"/>
    </location>
</feature>
<reference evidence="6 7" key="1">
    <citation type="submission" date="2019-08" db="EMBL/GenBank/DDBJ databases">
        <authorList>
            <person name="Alioto T."/>
            <person name="Alioto T."/>
            <person name="Gomez Garrido J."/>
        </authorList>
    </citation>
    <scope>NUCLEOTIDE SEQUENCE [LARGE SCALE GENOMIC DNA]</scope>
</reference>
<dbReference type="PANTHER" id="PTHR13280:SF17">
    <property type="entry name" value="KRUEPPEL TARGET AT 95D, ISOFORM A"/>
    <property type="match status" value="1"/>
</dbReference>
<dbReference type="AlphaFoldDB" id="A0A5E4N170"/>
<feature type="compositionally biased region" description="Polar residues" evidence="3">
    <location>
        <begin position="343"/>
        <end position="361"/>
    </location>
</feature>
<dbReference type="Pfam" id="PF10254">
    <property type="entry name" value="Pacs-1"/>
    <property type="match status" value="1"/>
</dbReference>
<dbReference type="PANTHER" id="PTHR13280">
    <property type="entry name" value="PHOSPHOFURIN ACIDIC CLUSTER SORTING PROTEIN"/>
    <property type="match status" value="1"/>
</dbReference>
<evidence type="ECO:0000259" key="5">
    <source>
        <dbReference type="Pfam" id="PF25332"/>
    </source>
</evidence>
<feature type="region of interest" description="Disordered" evidence="3">
    <location>
        <begin position="329"/>
        <end position="421"/>
    </location>
</feature>
<feature type="region of interest" description="Disordered" evidence="3">
    <location>
        <begin position="176"/>
        <end position="223"/>
    </location>
</feature>
<keyword evidence="2" id="KW-0597">Phosphoprotein</keyword>
<keyword evidence="7" id="KW-1185">Reference proteome</keyword>
<feature type="compositionally biased region" description="Basic and acidic residues" evidence="3">
    <location>
        <begin position="176"/>
        <end position="191"/>
    </location>
</feature>
<dbReference type="Proteomes" id="UP000325440">
    <property type="component" value="Unassembled WGS sequence"/>
</dbReference>
<dbReference type="Pfam" id="PF25332">
    <property type="entry name" value="C2_PACS_N"/>
    <property type="match status" value="1"/>
</dbReference>
<dbReference type="OrthoDB" id="28829at2759"/>
<protein>
    <submittedName>
        <fullName evidence="6">Phosphofurin acidic cluster sorting protein 1</fullName>
    </submittedName>
</protein>
<comment type="similarity">
    <text evidence="1">Belongs to the PACS family.</text>
</comment>
<evidence type="ECO:0000259" key="4">
    <source>
        <dbReference type="Pfam" id="PF10254"/>
    </source>
</evidence>
<feature type="domain" description="Phosphofurin acidic cluster sorting protein 1/2 C-terminal" evidence="4">
    <location>
        <begin position="437"/>
        <end position="836"/>
    </location>
</feature>
<feature type="domain" description="Phosphofurin acidic cluster sorting protein 1/2 N-terminal C2" evidence="5">
    <location>
        <begin position="16"/>
        <end position="175"/>
    </location>
</feature>
<name>A0A5E4N170_9HEMI</name>
<evidence type="ECO:0000313" key="6">
    <source>
        <dbReference type="EMBL" id="VVC37558.1"/>
    </source>
</evidence>
<evidence type="ECO:0000313" key="7">
    <source>
        <dbReference type="Proteomes" id="UP000325440"/>
    </source>
</evidence>
<evidence type="ECO:0000256" key="2">
    <source>
        <dbReference type="ARBA" id="ARBA00022553"/>
    </source>
</evidence>
<accession>A0A5E4N170</accession>
<evidence type="ECO:0000256" key="1">
    <source>
        <dbReference type="ARBA" id="ARBA00008590"/>
    </source>
</evidence>
<evidence type="ECO:0000256" key="3">
    <source>
        <dbReference type="SAM" id="MobiDB-lite"/>
    </source>
</evidence>
<proteinExistence type="inferred from homology"/>
<gene>
    <name evidence="6" type="ORF">CINCED_3A019552</name>
</gene>
<dbReference type="EMBL" id="CABPRJ010001449">
    <property type="protein sequence ID" value="VVC37558.1"/>
    <property type="molecule type" value="Genomic_DNA"/>
</dbReference>
<sequence>MAEKCVKTPATGTRPVPMKLFATWEVDRTPANCVPRMCSMNLTKLVLTKPLGSDMSSSSLTIAVKMQGSKRTLRTNELPLTVNGSLEIELQLNFCLQYPHFLKRDVNKLHVMLQRRKKYKNRTILGFKTLAEGIINMSLVLQRPLDLELELLSDLKDPKSLIGRVYIMCLNSQPVDHEDPTKQVTGRGHEYSDEDEEFSSGEEASDSEPTLDDRRRKKNIATGNARQRNLKQKFIALLKRFRVNEDLNSLENGRDTMSQKLSGGDMDPADIEDLFEELEDLSDSGPDLDTLSILSTPKPSLRPFFSSSRTNMIHEGLSGVPTIERNIERFSDESSKKADSDSYLDTWTDSDPTPMNYSPPKTGNHDDKKETAGVVEKEKKSRIFQRDRTSSSNKYKKSSTPAKQSNDNDHNRSNTGGTGNLFLAENVSSMAEPRKALMEQLSKVMPPEDKMPEVLCLIHYADPLGIQLAGKLQNYQFKVITPAGLADVRATFVVIVNKIQKYCNSNPKPPSQMKILLAGSDSFVNHVLRQYVEQLSFKPPDWMNYIKFYIIPLGINTLSRYLGTVDSYYGTTFLFKEDFWKEQLECGDGSDIINKIQNYLLEATNTVQLQIAEAMLSYKERSSDDEALQIFIPFVNDVRICSSDTTYSNDTDDQNSVIMDRKLILDKTTPPNSPNIGMQYLPPPTKQVNWELCEPLELQLDYWLVPNANKDLSSRGNEPNSKRMDTKFSLKTGFKSLHISRLFLTNEEPLSFFTVSYIKEKKQKIMRLGKKKEKEKDMDTKNQIIDSVLRLICSSKTQHYPLTIIIDGNEWTGVKFFQLSSQWQTHIKHFPIAVYSLDYQPTSLPHLNHGI</sequence>
<dbReference type="InterPro" id="IPR019381">
    <property type="entry name" value="PACS1/2_C"/>
</dbReference>
<dbReference type="InterPro" id="IPR057541">
    <property type="entry name" value="PACS1/2_N"/>
</dbReference>
<dbReference type="GO" id="GO:0072659">
    <property type="term" value="P:protein localization to plasma membrane"/>
    <property type="evidence" value="ECO:0007669"/>
    <property type="project" value="TreeGrafter"/>
</dbReference>
<feature type="compositionally biased region" description="Basic and acidic residues" evidence="3">
    <location>
        <begin position="363"/>
        <end position="389"/>
    </location>
</feature>
<feature type="compositionally biased region" description="Basic and acidic residues" evidence="3">
    <location>
        <begin position="329"/>
        <end position="340"/>
    </location>
</feature>